<dbReference type="PANTHER" id="PTHR37534:SF46">
    <property type="entry name" value="ZN(II)2CYS6 TRANSCRIPTION FACTOR (EUROFUNG)"/>
    <property type="match status" value="1"/>
</dbReference>
<protein>
    <recommendedName>
        <fullName evidence="4">Zn(2)-C6 fungal-type domain-containing protein</fullName>
    </recommendedName>
</protein>
<evidence type="ECO:0000259" key="4">
    <source>
        <dbReference type="PROSITE" id="PS50048"/>
    </source>
</evidence>
<dbReference type="PROSITE" id="PS50048">
    <property type="entry name" value="ZN2_CY6_FUNGAL_2"/>
    <property type="match status" value="1"/>
</dbReference>
<accession>A0A024RXP3</accession>
<dbReference type="SUPFAM" id="SSF57701">
    <property type="entry name" value="Zn2/Cys6 DNA-binding domain"/>
    <property type="match status" value="1"/>
</dbReference>
<dbReference type="OrthoDB" id="1919336at2759"/>
<dbReference type="PANTHER" id="PTHR37534">
    <property type="entry name" value="TRANSCRIPTIONAL ACTIVATOR PROTEIN UGA3"/>
    <property type="match status" value="1"/>
</dbReference>
<dbReference type="Proteomes" id="UP000024376">
    <property type="component" value="Unassembled WGS sequence"/>
</dbReference>
<organism evidence="5 6">
    <name type="scientific">Hypocrea jecorina (strain ATCC 56765 / BCRC 32924 / NRRL 11460 / Rut C-30)</name>
    <name type="common">Trichoderma reesei</name>
    <dbReference type="NCBI Taxonomy" id="1344414"/>
    <lineage>
        <taxon>Eukaryota</taxon>
        <taxon>Fungi</taxon>
        <taxon>Dikarya</taxon>
        <taxon>Ascomycota</taxon>
        <taxon>Pezizomycotina</taxon>
        <taxon>Sordariomycetes</taxon>
        <taxon>Hypocreomycetidae</taxon>
        <taxon>Hypocreales</taxon>
        <taxon>Hypocreaceae</taxon>
        <taxon>Trichoderma</taxon>
    </lineage>
</organism>
<proteinExistence type="predicted"/>
<feature type="compositionally biased region" description="Low complexity" evidence="3">
    <location>
        <begin position="200"/>
        <end position="211"/>
    </location>
</feature>
<gene>
    <name evidence="5" type="ORF">M419DRAFT_105117</name>
</gene>
<dbReference type="EMBL" id="KI911182">
    <property type="protein sequence ID" value="ETR96920.1"/>
    <property type="molecule type" value="Genomic_DNA"/>
</dbReference>
<sequence length="708" mass="78769">MSAAGEPLRPRGLLIPRLIRDPDSCITCRRLGRRCKLGKPTCVTCQKFNLECIQPVNNLFDENGAEFALDSGDGRKRQRTGSISQEGVESDAVPASKPEPEESEPEPESESESESELEPDSELELESDAESDAEPDIGSQFNIAIQMELCNMTSHLERQNQEDDDDSVDLDPNEAAILENLTRQLNRAQQTRLRQIPGYVQGPLGDVPGPDGDQDHDYACYYDYRYDIDSDDASSTGRDRKRSHTPYTLDATSRTSTVYQVKCTWDGQGPPPLSSRLNDFIAYMKECHLTHAPSAALPLSLLPQDDYTAAEMLQYYSKRPEDRQTKPVPDVNPVNPKLIDLAYSNSLVLQLIIAQRVNHRQVSSAMLPTGERAEGFYAAAIAEFGPMIDSYLAGNEQDMLPLTLASLVISLTERARLDKRGQAHNHPTAAMGILKTLLTLPHKQMCKQVPPILLEYYMHAACFACVAADVTKAESIPFMSEALRDAVDDLVQAKYIGKLCGNWLSIMVVVQSIFELGMKMRPFADDASNAPAGGPSTGYLPNHFVTFGQIQERLTRFVPDKDPDCESPEAAILFKNAAILYLWSLLEWPNVSKPPGSYTNFMKIAYKIALLQLSRISEFSSINKVLCWPLLIVGCFAKSAKVKGIITSRLLSIAGRFKVGNALETLFLLQHVWGLPFERRNPWMVHKSIRATRCCGCVCTDCMSRLFI</sequence>
<evidence type="ECO:0000313" key="6">
    <source>
        <dbReference type="Proteomes" id="UP000024376"/>
    </source>
</evidence>
<reference evidence="6" key="1">
    <citation type="journal article" date="2013" name="Ind. Biotechnol.">
        <title>Comparative genomics analysis of Trichoderma reesei strains.</title>
        <authorList>
            <person name="Koike H."/>
            <person name="Aerts A."/>
            <person name="LaButti K."/>
            <person name="Grigoriev I.V."/>
            <person name="Baker S.E."/>
        </authorList>
    </citation>
    <scope>NUCLEOTIDE SEQUENCE [LARGE SCALE GENOMIC DNA]</scope>
    <source>
        <strain evidence="6">ATCC 56765 / BCRC 32924 / NRRL 11460 / Rut C-30</strain>
    </source>
</reference>
<dbReference type="InterPro" id="IPR001138">
    <property type="entry name" value="Zn2Cys6_DnaBD"/>
</dbReference>
<dbReference type="InterPro" id="IPR036864">
    <property type="entry name" value="Zn2-C6_fun-type_DNA-bd_sf"/>
</dbReference>
<feature type="compositionally biased region" description="Acidic residues" evidence="3">
    <location>
        <begin position="101"/>
        <end position="135"/>
    </location>
</feature>
<dbReference type="HOGENOM" id="CLU_023417_2_1_1"/>
<name>A0A024RXP3_HYPJR</name>
<evidence type="ECO:0000256" key="2">
    <source>
        <dbReference type="ARBA" id="ARBA00023242"/>
    </source>
</evidence>
<dbReference type="GO" id="GO:0000981">
    <property type="term" value="F:DNA-binding transcription factor activity, RNA polymerase II-specific"/>
    <property type="evidence" value="ECO:0007669"/>
    <property type="project" value="InterPro"/>
</dbReference>
<evidence type="ECO:0000313" key="5">
    <source>
        <dbReference type="EMBL" id="ETR96920.1"/>
    </source>
</evidence>
<feature type="region of interest" description="Disordered" evidence="3">
    <location>
        <begin position="194"/>
        <end position="216"/>
    </location>
</feature>
<dbReference type="KEGG" id="trr:M419DRAFT_105117"/>
<dbReference type="Pfam" id="PF00172">
    <property type="entry name" value="Zn_clus"/>
    <property type="match status" value="1"/>
</dbReference>
<dbReference type="CDD" id="cd00067">
    <property type="entry name" value="GAL4"/>
    <property type="match status" value="1"/>
</dbReference>
<dbReference type="InterPro" id="IPR021858">
    <property type="entry name" value="Fun_TF"/>
</dbReference>
<feature type="domain" description="Zn(2)-C6 fungal-type" evidence="4">
    <location>
        <begin position="24"/>
        <end position="54"/>
    </location>
</feature>
<evidence type="ECO:0000256" key="1">
    <source>
        <dbReference type="ARBA" id="ARBA00004123"/>
    </source>
</evidence>
<dbReference type="AlphaFoldDB" id="A0A024RXP3"/>
<comment type="subcellular location">
    <subcellularLocation>
        <location evidence="1">Nucleus</location>
    </subcellularLocation>
</comment>
<dbReference type="Pfam" id="PF11951">
    <property type="entry name" value="Fungal_trans_2"/>
    <property type="match status" value="1"/>
</dbReference>
<evidence type="ECO:0000256" key="3">
    <source>
        <dbReference type="SAM" id="MobiDB-lite"/>
    </source>
</evidence>
<dbReference type="GO" id="GO:0005634">
    <property type="term" value="C:nucleus"/>
    <property type="evidence" value="ECO:0007669"/>
    <property type="project" value="UniProtKB-SubCell"/>
</dbReference>
<feature type="region of interest" description="Disordered" evidence="3">
    <location>
        <begin position="68"/>
        <end position="136"/>
    </location>
</feature>
<keyword evidence="2" id="KW-0539">Nucleus</keyword>
<dbReference type="GO" id="GO:0008270">
    <property type="term" value="F:zinc ion binding"/>
    <property type="evidence" value="ECO:0007669"/>
    <property type="project" value="InterPro"/>
</dbReference>